<feature type="transmembrane region" description="Helical" evidence="1">
    <location>
        <begin position="69"/>
        <end position="86"/>
    </location>
</feature>
<keyword evidence="1" id="KW-0472">Membrane</keyword>
<feature type="transmembrane region" description="Helical" evidence="1">
    <location>
        <begin position="141"/>
        <end position="159"/>
    </location>
</feature>
<organism evidence="2 3">
    <name type="scientific">Bifidobacterium longum</name>
    <dbReference type="NCBI Taxonomy" id="216816"/>
    <lineage>
        <taxon>Bacteria</taxon>
        <taxon>Bacillati</taxon>
        <taxon>Actinomycetota</taxon>
        <taxon>Actinomycetes</taxon>
        <taxon>Bifidobacteriales</taxon>
        <taxon>Bifidobacteriaceae</taxon>
        <taxon>Bifidobacterium</taxon>
    </lineage>
</organism>
<proteinExistence type="predicted"/>
<dbReference type="AlphaFoldDB" id="A0A2U2RSP1"/>
<dbReference type="InterPro" id="IPR025962">
    <property type="entry name" value="SdpI/YhfL"/>
</dbReference>
<keyword evidence="1" id="KW-0812">Transmembrane</keyword>
<dbReference type="Proteomes" id="UP000245582">
    <property type="component" value="Unassembled WGS sequence"/>
</dbReference>
<dbReference type="EMBL" id="PHUM01000005">
    <property type="protein sequence ID" value="PWH08892.1"/>
    <property type="molecule type" value="Genomic_DNA"/>
</dbReference>
<dbReference type="RefSeq" id="WP_109087725.1">
    <property type="nucleotide sequence ID" value="NZ_PHUM01000005.1"/>
</dbReference>
<name>A0A2U2RSP1_BIFLN</name>
<reference evidence="2 3" key="1">
    <citation type="submission" date="2017-11" db="EMBL/GenBank/DDBJ databases">
        <title>Draft genome sequence of Bifidobacterium longum UMA026, isolated from Holstein dairy cow feces.</title>
        <authorList>
            <person name="Albert K."/>
            <person name="Sela D.A."/>
        </authorList>
    </citation>
    <scope>NUCLEOTIDE SEQUENCE [LARGE SCALE GENOMIC DNA]</scope>
    <source>
        <strain evidence="2 3">UMA026</strain>
    </source>
</reference>
<dbReference type="Pfam" id="PF13630">
    <property type="entry name" value="SdpI"/>
    <property type="match status" value="1"/>
</dbReference>
<keyword evidence="1" id="KW-1133">Transmembrane helix</keyword>
<evidence type="ECO:0000256" key="1">
    <source>
        <dbReference type="SAM" id="Phobius"/>
    </source>
</evidence>
<feature type="transmembrane region" description="Helical" evidence="1">
    <location>
        <begin position="165"/>
        <end position="184"/>
    </location>
</feature>
<evidence type="ECO:0000313" key="3">
    <source>
        <dbReference type="Proteomes" id="UP000245582"/>
    </source>
</evidence>
<accession>A0A2U2RSP1</accession>
<protein>
    <recommendedName>
        <fullName evidence="4">SdpI family protein</fullName>
    </recommendedName>
</protein>
<evidence type="ECO:0008006" key="4">
    <source>
        <dbReference type="Google" id="ProtNLM"/>
    </source>
</evidence>
<sequence>MKKSICILDICIFGLSITALLIAFFKNLSNVNFLIGAGLISLMSVAQTRMAVITNLSKDNPKVKTMRRMNRLTVILAVALYFVPLIDNDFIVNIPTSFIFVVTIMLFTGNVSTKLPLNKYMGLRLPWTTTDEKTWKIANRLLGYITFPLVFIMLILYFITEQSELVLFIGLVIWVGIPTIYSFIKQKNKLGE</sequence>
<feature type="transmembrane region" description="Helical" evidence="1">
    <location>
        <begin position="31"/>
        <end position="48"/>
    </location>
</feature>
<comment type="caution">
    <text evidence="2">The sequence shown here is derived from an EMBL/GenBank/DDBJ whole genome shotgun (WGS) entry which is preliminary data.</text>
</comment>
<evidence type="ECO:0000313" key="2">
    <source>
        <dbReference type="EMBL" id="PWH08892.1"/>
    </source>
</evidence>
<feature type="transmembrane region" description="Helical" evidence="1">
    <location>
        <begin position="92"/>
        <end position="111"/>
    </location>
</feature>
<feature type="transmembrane region" description="Helical" evidence="1">
    <location>
        <begin position="7"/>
        <end position="25"/>
    </location>
</feature>
<gene>
    <name evidence="2" type="ORF">CWE05_05255</name>
</gene>